<dbReference type="EMBL" id="CM056784">
    <property type="protein sequence ID" value="KAJ8724419.1"/>
    <property type="molecule type" value="Genomic_DNA"/>
</dbReference>
<evidence type="ECO:0000313" key="1">
    <source>
        <dbReference type="EMBL" id="KAJ8724419.1"/>
    </source>
</evidence>
<gene>
    <name evidence="1" type="ORF">PYW08_015893</name>
</gene>
<evidence type="ECO:0000313" key="2">
    <source>
        <dbReference type="Proteomes" id="UP001231649"/>
    </source>
</evidence>
<dbReference type="Proteomes" id="UP001231649">
    <property type="component" value="Chromosome 8"/>
</dbReference>
<reference evidence="1" key="1">
    <citation type="submission" date="2023-03" db="EMBL/GenBank/DDBJ databases">
        <title>Chromosome-level genomes of two armyworms, Mythimna separata and Mythimna loreyi, provide insights into the biosynthesis and reception of sex pheromones.</title>
        <authorList>
            <person name="Zhao H."/>
        </authorList>
    </citation>
    <scope>NUCLEOTIDE SEQUENCE</scope>
    <source>
        <strain evidence="1">BeijingLab</strain>
    </source>
</reference>
<keyword evidence="2" id="KW-1185">Reference proteome</keyword>
<accession>A0ACC2QUK4</accession>
<organism evidence="1 2">
    <name type="scientific">Mythimna loreyi</name>
    <dbReference type="NCBI Taxonomy" id="667449"/>
    <lineage>
        <taxon>Eukaryota</taxon>
        <taxon>Metazoa</taxon>
        <taxon>Ecdysozoa</taxon>
        <taxon>Arthropoda</taxon>
        <taxon>Hexapoda</taxon>
        <taxon>Insecta</taxon>
        <taxon>Pterygota</taxon>
        <taxon>Neoptera</taxon>
        <taxon>Endopterygota</taxon>
        <taxon>Lepidoptera</taxon>
        <taxon>Glossata</taxon>
        <taxon>Ditrysia</taxon>
        <taxon>Noctuoidea</taxon>
        <taxon>Noctuidae</taxon>
        <taxon>Noctuinae</taxon>
        <taxon>Hadenini</taxon>
        <taxon>Mythimna</taxon>
    </lineage>
</organism>
<proteinExistence type="predicted"/>
<comment type="caution">
    <text evidence="1">The sequence shown here is derived from an EMBL/GenBank/DDBJ whole genome shotgun (WGS) entry which is preliminary data.</text>
</comment>
<name>A0ACC2QUK4_9NEOP</name>
<protein>
    <submittedName>
        <fullName evidence="1">Uncharacterized protein</fullName>
    </submittedName>
</protein>
<sequence length="139" mass="15770">MSRTILLLVLLCFLSKTFGKTLTECDLVWELRKQSIPEEQIKDWVCLVNAASSRQTDLVGPPGPDGSKDYGLYQISDRYWCSTADEPGQGCKVRCKDLLRDDITEQIQCSKTIYAVHGFEAWFGWAEKCKGRTLPDIQC</sequence>